<keyword evidence="2" id="KW-1185">Reference proteome</keyword>
<reference evidence="1" key="1">
    <citation type="journal article" date="2014" name="Int. J. Syst. Evol. Microbiol.">
        <title>Complete genome sequence of Corynebacterium casei LMG S-19264T (=DSM 44701T), isolated from a smear-ripened cheese.</title>
        <authorList>
            <consortium name="US DOE Joint Genome Institute (JGI-PGF)"/>
            <person name="Walter F."/>
            <person name="Albersmeier A."/>
            <person name="Kalinowski J."/>
            <person name="Ruckert C."/>
        </authorList>
    </citation>
    <scope>NUCLEOTIDE SEQUENCE</scope>
    <source>
        <strain evidence="1">CGMCC 1.12921</strain>
    </source>
</reference>
<evidence type="ECO:0000313" key="2">
    <source>
        <dbReference type="Proteomes" id="UP000613582"/>
    </source>
</evidence>
<evidence type="ECO:0000313" key="1">
    <source>
        <dbReference type="EMBL" id="GGD17920.1"/>
    </source>
</evidence>
<dbReference type="RefSeq" id="WP_188157782.1">
    <property type="nucleotide sequence ID" value="NZ_BMGH01000001.1"/>
</dbReference>
<reference evidence="1" key="2">
    <citation type="submission" date="2020-09" db="EMBL/GenBank/DDBJ databases">
        <authorList>
            <person name="Sun Q."/>
            <person name="Zhou Y."/>
        </authorList>
    </citation>
    <scope>NUCLEOTIDE SEQUENCE</scope>
    <source>
        <strain evidence="1">CGMCC 1.12921</strain>
    </source>
</reference>
<organism evidence="1 2">
    <name type="scientific">Aquisalinus flavus</name>
    <dbReference type="NCBI Taxonomy" id="1526572"/>
    <lineage>
        <taxon>Bacteria</taxon>
        <taxon>Pseudomonadati</taxon>
        <taxon>Pseudomonadota</taxon>
        <taxon>Alphaproteobacteria</taxon>
        <taxon>Parvularculales</taxon>
        <taxon>Parvularculaceae</taxon>
        <taxon>Aquisalinus</taxon>
    </lineage>
</organism>
<dbReference type="AlphaFoldDB" id="A0A8J2V7D5"/>
<proteinExistence type="predicted"/>
<accession>A0A8J2V7D5</accession>
<dbReference type="Proteomes" id="UP000613582">
    <property type="component" value="Unassembled WGS sequence"/>
</dbReference>
<gene>
    <name evidence="1" type="ORF">GCM10011342_28430</name>
</gene>
<sequence>MFTEASFIEFLESNTVEVLCKNHVFEGEPWLFGEYSTHKPECSFSEFREIVADGIQAEPGDVYVTGSSVFGRSTNPQTDRFNKPFRDESDIDVVIISSAMFASTWRQLLKAYYGGYPEILKFHGKFVFRGFVNEPDRDFKSSVLNDLIKRTNDMKRRLQIQAGIKQDIKYRIYRSLEDARKYQAYAFEKCRRKL</sequence>
<name>A0A8J2V7D5_9PROT</name>
<protein>
    <submittedName>
        <fullName evidence="1">Uncharacterized protein</fullName>
    </submittedName>
</protein>
<dbReference type="EMBL" id="BMGH01000001">
    <property type="protein sequence ID" value="GGD17920.1"/>
    <property type="molecule type" value="Genomic_DNA"/>
</dbReference>
<comment type="caution">
    <text evidence="1">The sequence shown here is derived from an EMBL/GenBank/DDBJ whole genome shotgun (WGS) entry which is preliminary data.</text>
</comment>